<dbReference type="InterPro" id="IPR036388">
    <property type="entry name" value="WH-like_DNA-bd_sf"/>
</dbReference>
<dbReference type="Pfam" id="PF00250">
    <property type="entry name" value="Forkhead"/>
    <property type="match status" value="1"/>
</dbReference>
<reference evidence="5 6" key="1">
    <citation type="submission" date="2014-05" db="EMBL/GenBank/DDBJ databases">
        <title>Draft genome sequence of a rare smut relative, Tilletiaria anomala UBC 951.</title>
        <authorList>
            <consortium name="DOE Joint Genome Institute"/>
            <person name="Toome M."/>
            <person name="Kuo A."/>
            <person name="Henrissat B."/>
            <person name="Lipzen A."/>
            <person name="Tritt A."/>
            <person name="Yoshinaga Y."/>
            <person name="Zane M."/>
            <person name="Barry K."/>
            <person name="Grigoriev I.V."/>
            <person name="Spatafora J.W."/>
            <person name="Aimea M.C."/>
        </authorList>
    </citation>
    <scope>NUCLEOTIDE SEQUENCE [LARGE SCALE GENOMIC DNA]</scope>
    <source>
        <strain evidence="5 6">UBC 951</strain>
    </source>
</reference>
<feature type="compositionally biased region" description="Gly residues" evidence="3">
    <location>
        <begin position="594"/>
        <end position="603"/>
    </location>
</feature>
<dbReference type="GO" id="GO:0003700">
    <property type="term" value="F:DNA-binding transcription factor activity"/>
    <property type="evidence" value="ECO:0007669"/>
    <property type="project" value="InterPro"/>
</dbReference>
<feature type="region of interest" description="Disordered" evidence="3">
    <location>
        <begin position="440"/>
        <end position="487"/>
    </location>
</feature>
<keyword evidence="2" id="KW-0539">Nucleus</keyword>
<name>A0A066W196_TILAU</name>
<feature type="domain" description="Fork-head" evidence="4">
    <location>
        <begin position="135"/>
        <end position="224"/>
    </location>
</feature>
<feature type="compositionally biased region" description="Polar residues" evidence="3">
    <location>
        <begin position="284"/>
        <end position="295"/>
    </location>
</feature>
<feature type="region of interest" description="Disordered" evidence="3">
    <location>
        <begin position="1"/>
        <end position="44"/>
    </location>
</feature>
<dbReference type="SMART" id="SM00339">
    <property type="entry name" value="FH"/>
    <property type="match status" value="1"/>
</dbReference>
<evidence type="ECO:0000256" key="1">
    <source>
        <dbReference type="ARBA" id="ARBA00023125"/>
    </source>
</evidence>
<dbReference type="GeneID" id="25265665"/>
<dbReference type="InParanoid" id="A0A066W196"/>
<comment type="subcellular location">
    <subcellularLocation>
        <location evidence="2">Nucleus</location>
    </subcellularLocation>
</comment>
<dbReference type="RefSeq" id="XP_013242844.1">
    <property type="nucleotide sequence ID" value="XM_013387390.1"/>
</dbReference>
<dbReference type="OrthoDB" id="5954824at2759"/>
<comment type="caution">
    <text evidence="5">The sequence shown here is derived from an EMBL/GenBank/DDBJ whole genome shotgun (WGS) entry which is preliminary data.</text>
</comment>
<keyword evidence="1 2" id="KW-0238">DNA-binding</keyword>
<sequence length="632" mass="63668">MPPPEQSAHGFPAAPPAAGPSATNAPMANNLVPPPSHSIAPSVSGPTSQVALAYANAQLAQYAAAGGALPAHLDANALAAFGNIGASAPGSGASSPGAPYRSLPQTGYSTPGGGLPTFDKPIHTNGRIAASAITGKRLNWSDMICQTIAESPDGRLVIQDLFENMCAKFPEIREWAYGKDWEARVKNRIKSTLSIKGNLFIKVPRPSSAAGKGSWWTLSQEAQEAWKAGRVASVVKNQGSHANHARSHSGASTHAAATGGASKDHGGSAHGPHSHAHGAAGHNVGTQSAGPSSRHGSPVIGRRSISGLNGHSLSMTNLRNAIHASGIGQQPQGLTMMTPAQQAITSFSINPMTAASIHSDGFSSPFAGTGTMTPTAGFLLESLSMQGLEGNPPLSVNPPEREFGSVDSDLAARRMRMMENSVNDAFQAFSAATADPINGLTTTAPGAGPIPWQPAGPSGSSIDTQPSSLSPEDAAASSSAESDLSNPLEGTTAALLNSLGVEGASGGFYDNSDLNFGSSFPAFGESSAAMGGDVTNTANSFSPMDSQPFQAYTPVMSSADGNGLYAAIGPPGTNTTDGPFFATATQQGPTTGKLSGGGGGGEAGSNSAPGTTGLESARQDEQKAAQSSNAPG</sequence>
<dbReference type="GO" id="GO:0043565">
    <property type="term" value="F:sequence-specific DNA binding"/>
    <property type="evidence" value="ECO:0007669"/>
    <property type="project" value="InterPro"/>
</dbReference>
<evidence type="ECO:0000256" key="3">
    <source>
        <dbReference type="SAM" id="MobiDB-lite"/>
    </source>
</evidence>
<proteinExistence type="predicted"/>
<feature type="region of interest" description="Disordered" evidence="3">
    <location>
        <begin position="571"/>
        <end position="632"/>
    </location>
</feature>
<accession>A0A066W196</accession>
<feature type="compositionally biased region" description="Polar residues" evidence="3">
    <location>
        <begin position="572"/>
        <end position="587"/>
    </location>
</feature>
<dbReference type="SUPFAM" id="SSF46785">
    <property type="entry name" value="Winged helix' DNA-binding domain"/>
    <property type="match status" value="1"/>
</dbReference>
<feature type="DNA-binding region" description="Fork-head" evidence="2">
    <location>
        <begin position="135"/>
        <end position="224"/>
    </location>
</feature>
<dbReference type="Gene3D" id="1.10.10.10">
    <property type="entry name" value="Winged helix-like DNA-binding domain superfamily/Winged helix DNA-binding domain"/>
    <property type="match status" value="1"/>
</dbReference>
<dbReference type="GO" id="GO:0005634">
    <property type="term" value="C:nucleus"/>
    <property type="evidence" value="ECO:0007669"/>
    <property type="project" value="UniProtKB-SubCell"/>
</dbReference>
<feature type="compositionally biased region" description="Low complexity" evidence="3">
    <location>
        <begin position="90"/>
        <end position="99"/>
    </location>
</feature>
<keyword evidence="6" id="KW-1185">Reference proteome</keyword>
<evidence type="ECO:0000313" key="5">
    <source>
        <dbReference type="EMBL" id="KDN44570.1"/>
    </source>
</evidence>
<dbReference type="Proteomes" id="UP000027361">
    <property type="component" value="Unassembled WGS sequence"/>
</dbReference>
<feature type="compositionally biased region" description="Low complexity" evidence="3">
    <location>
        <begin position="466"/>
        <end position="485"/>
    </location>
</feature>
<dbReference type="AlphaFoldDB" id="A0A066W196"/>
<protein>
    <recommendedName>
        <fullName evidence="4">Fork-head domain-containing protein</fullName>
    </recommendedName>
</protein>
<feature type="region of interest" description="Disordered" evidence="3">
    <location>
        <begin position="237"/>
        <end position="312"/>
    </location>
</feature>
<organism evidence="5 6">
    <name type="scientific">Tilletiaria anomala (strain ATCC 24038 / CBS 436.72 / UBC 951)</name>
    <dbReference type="NCBI Taxonomy" id="1037660"/>
    <lineage>
        <taxon>Eukaryota</taxon>
        <taxon>Fungi</taxon>
        <taxon>Dikarya</taxon>
        <taxon>Basidiomycota</taxon>
        <taxon>Ustilaginomycotina</taxon>
        <taxon>Exobasidiomycetes</taxon>
        <taxon>Georgefischeriales</taxon>
        <taxon>Tilletiariaceae</taxon>
        <taxon>Tilletiaria</taxon>
    </lineage>
</organism>
<dbReference type="PROSITE" id="PS50039">
    <property type="entry name" value="FORK_HEAD_3"/>
    <property type="match status" value="1"/>
</dbReference>
<dbReference type="InterPro" id="IPR036390">
    <property type="entry name" value="WH_DNA-bd_sf"/>
</dbReference>
<dbReference type="EMBL" id="JMSN01000050">
    <property type="protein sequence ID" value="KDN44570.1"/>
    <property type="molecule type" value="Genomic_DNA"/>
</dbReference>
<dbReference type="HOGENOM" id="CLU_432912_0_0_1"/>
<evidence type="ECO:0000313" key="6">
    <source>
        <dbReference type="Proteomes" id="UP000027361"/>
    </source>
</evidence>
<evidence type="ECO:0000259" key="4">
    <source>
        <dbReference type="PROSITE" id="PS50039"/>
    </source>
</evidence>
<evidence type="ECO:0000256" key="2">
    <source>
        <dbReference type="PROSITE-ProRule" id="PRU00089"/>
    </source>
</evidence>
<feature type="region of interest" description="Disordered" evidence="3">
    <location>
        <begin position="90"/>
        <end position="116"/>
    </location>
</feature>
<gene>
    <name evidence="5" type="ORF">K437DRAFT_263206</name>
</gene>
<feature type="compositionally biased region" description="Low complexity" evidence="3">
    <location>
        <begin position="248"/>
        <end position="261"/>
    </location>
</feature>
<dbReference type="InterPro" id="IPR001766">
    <property type="entry name" value="Fork_head_dom"/>
</dbReference>